<proteinExistence type="predicted"/>
<dbReference type="InterPro" id="IPR035624">
    <property type="entry name" value="AGGF1_OCRE"/>
</dbReference>
<dbReference type="SUPFAM" id="SSF49879">
    <property type="entry name" value="SMAD/FHA domain"/>
    <property type="match status" value="1"/>
</dbReference>
<accession>A0ABM3US02</accession>
<evidence type="ECO:0000256" key="1">
    <source>
        <dbReference type="SAM" id="MobiDB-lite"/>
    </source>
</evidence>
<dbReference type="Pfam" id="PF17780">
    <property type="entry name" value="OCRE"/>
    <property type="match status" value="1"/>
</dbReference>
<reference evidence="5" key="1">
    <citation type="submission" date="2025-08" db="UniProtKB">
        <authorList>
            <consortium name="RefSeq"/>
        </authorList>
    </citation>
    <scope>IDENTIFICATION</scope>
    <source>
        <strain evidence="5">Aabys</strain>
        <tissue evidence="5">Whole body</tissue>
    </source>
</reference>
<gene>
    <name evidence="5" type="primary">LOC131801557</name>
</gene>
<dbReference type="Proteomes" id="UP001652621">
    <property type="component" value="Unplaced"/>
</dbReference>
<dbReference type="InterPro" id="IPR041591">
    <property type="entry name" value="OCRE"/>
</dbReference>
<dbReference type="SMART" id="SM00240">
    <property type="entry name" value="FHA"/>
    <property type="match status" value="1"/>
</dbReference>
<dbReference type="PANTHER" id="PTHR23106:SF24">
    <property type="entry name" value="ANGIOGENIC FACTOR WITH G PATCH AND FHA DOMAINS 1"/>
    <property type="match status" value="1"/>
</dbReference>
<dbReference type="InterPro" id="IPR000253">
    <property type="entry name" value="FHA_dom"/>
</dbReference>
<feature type="region of interest" description="Disordered" evidence="1">
    <location>
        <begin position="225"/>
        <end position="318"/>
    </location>
</feature>
<keyword evidence="4" id="KW-1185">Reference proteome</keyword>
<evidence type="ECO:0000259" key="2">
    <source>
        <dbReference type="PROSITE" id="PS50006"/>
    </source>
</evidence>
<feature type="domain" description="FHA" evidence="2">
    <location>
        <begin position="365"/>
        <end position="416"/>
    </location>
</feature>
<dbReference type="GeneID" id="131801557"/>
<dbReference type="Pfam" id="PF01585">
    <property type="entry name" value="G-patch"/>
    <property type="match status" value="1"/>
</dbReference>
<evidence type="ECO:0000313" key="5">
    <source>
        <dbReference type="RefSeq" id="XP_058976313.1"/>
    </source>
</evidence>
<dbReference type="InterPro" id="IPR000467">
    <property type="entry name" value="G_patch_dom"/>
</dbReference>
<feature type="compositionally biased region" description="Basic and acidic residues" evidence="1">
    <location>
        <begin position="268"/>
        <end position="280"/>
    </location>
</feature>
<feature type="region of interest" description="Disordered" evidence="1">
    <location>
        <begin position="66"/>
        <end position="102"/>
    </location>
</feature>
<dbReference type="RefSeq" id="XP_058976313.1">
    <property type="nucleotide sequence ID" value="XM_059120330.1"/>
</dbReference>
<name>A0ABM3US02_MUSDO</name>
<feature type="compositionally biased region" description="Polar residues" evidence="1">
    <location>
        <begin position="495"/>
        <end position="506"/>
    </location>
</feature>
<dbReference type="PROSITE" id="PS50006">
    <property type="entry name" value="FHA_DOMAIN"/>
    <property type="match status" value="1"/>
</dbReference>
<dbReference type="PANTHER" id="PTHR23106">
    <property type="entry name" value="ANGIOGENIC FACTOR WITH G PATCH AND FHA DOMAINS 1"/>
    <property type="match status" value="1"/>
</dbReference>
<dbReference type="CDD" id="cd22686">
    <property type="entry name" value="FHA_AGGF1"/>
    <property type="match status" value="1"/>
</dbReference>
<dbReference type="InterPro" id="IPR053027">
    <property type="entry name" value="AGGF1"/>
</dbReference>
<dbReference type="InterPro" id="IPR008984">
    <property type="entry name" value="SMAD_FHA_dom_sf"/>
</dbReference>
<dbReference type="Gene3D" id="2.60.200.20">
    <property type="match status" value="1"/>
</dbReference>
<dbReference type="PROSITE" id="PS50174">
    <property type="entry name" value="G_PATCH"/>
    <property type="match status" value="1"/>
</dbReference>
<dbReference type="SMART" id="SM00443">
    <property type="entry name" value="G_patch"/>
    <property type="match status" value="1"/>
</dbReference>
<dbReference type="Pfam" id="PF00498">
    <property type="entry name" value="FHA"/>
    <property type="match status" value="1"/>
</dbReference>
<sequence length="620" mass="69617">MSNSESENTDNGEKSSKLKKFRSKNMDDLKTMQREELCAYIESLHGVLKQQEKKLKKYKEKLRKLEAKINIPKEDKEDKQSPDNPQATANSNEKKETNETDDLSAVDAFSFVDEMRQAAQNAQNINNFIYEPTSGLYYDQKSGYYYNAEYGLYYDGNTGCYYSFNQQKNCYEFHSQVQVQASKTTNDTNNDAYLEKHENQADDDIDEVVFDEFGVVTDREKLKKLREEKERTEKSRKHKKKSTKDEDKEGKHPKKHKTSHKSRKRSKRDSAEPHSDSDGKKGKKSRTTPKDMEDGELSSNSSSSSASSQSDSEEDERQKVKIFKSAGRFQDIAKKYPPSLRIIVQESNLEGLKVGSLSLITYKGGSLGREGNHDVIIPDVNVSKFHLKFTYEHKKGIYKCVDLGSRNGTILNGIRMSASKTESESHDLVHGSVLQIGQTKLLCHIHEGNSTCGLCEPGLLIEATREVSAGPTLSHKEQLKKLQRKYGLENEKFTEGQQNASSSSYQDRAATRRLNVGSSSDKEKTQTASVDTAISSENKGFKMLSKLGWNKGETLGKSQAGGLLEPINVEANAGTKGLGCDDPTAGISLNSSAKKKFELMQKTKERYQKADIFSISDDSN</sequence>
<protein>
    <submittedName>
        <fullName evidence="5">Angiogenic factor with G patch and FHA domains 1-like isoform X1</fullName>
    </submittedName>
</protein>
<dbReference type="CDD" id="cd16164">
    <property type="entry name" value="OCRE_VG5Q"/>
    <property type="match status" value="1"/>
</dbReference>
<feature type="compositionally biased region" description="Polar residues" evidence="1">
    <location>
        <begin position="82"/>
        <end position="91"/>
    </location>
</feature>
<organism evidence="4 5">
    <name type="scientific">Musca domestica</name>
    <name type="common">House fly</name>
    <dbReference type="NCBI Taxonomy" id="7370"/>
    <lineage>
        <taxon>Eukaryota</taxon>
        <taxon>Metazoa</taxon>
        <taxon>Ecdysozoa</taxon>
        <taxon>Arthropoda</taxon>
        <taxon>Hexapoda</taxon>
        <taxon>Insecta</taxon>
        <taxon>Pterygota</taxon>
        <taxon>Neoptera</taxon>
        <taxon>Endopterygota</taxon>
        <taxon>Diptera</taxon>
        <taxon>Brachycera</taxon>
        <taxon>Muscomorpha</taxon>
        <taxon>Muscoidea</taxon>
        <taxon>Muscidae</taxon>
        <taxon>Musca</taxon>
    </lineage>
</organism>
<feature type="compositionally biased region" description="Basic and acidic residues" evidence="1">
    <location>
        <begin position="66"/>
        <end position="81"/>
    </location>
</feature>
<evidence type="ECO:0000313" key="4">
    <source>
        <dbReference type="Proteomes" id="UP001652621"/>
    </source>
</evidence>
<evidence type="ECO:0000259" key="3">
    <source>
        <dbReference type="PROSITE" id="PS50174"/>
    </source>
</evidence>
<feature type="compositionally biased region" description="Basic residues" evidence="1">
    <location>
        <begin position="251"/>
        <end position="267"/>
    </location>
</feature>
<feature type="domain" description="G-patch" evidence="3">
    <location>
        <begin position="536"/>
        <end position="583"/>
    </location>
</feature>
<feature type="region of interest" description="Disordered" evidence="1">
    <location>
        <begin position="490"/>
        <end position="530"/>
    </location>
</feature>
<feature type="region of interest" description="Disordered" evidence="1">
    <location>
        <begin position="1"/>
        <end position="29"/>
    </location>
</feature>
<feature type="compositionally biased region" description="Low complexity" evidence="1">
    <location>
        <begin position="297"/>
        <end position="310"/>
    </location>
</feature>